<evidence type="ECO:0000313" key="5">
    <source>
        <dbReference type="Proteomes" id="UP001172102"/>
    </source>
</evidence>
<dbReference type="SMART" id="SM00174">
    <property type="entry name" value="RHO"/>
    <property type="match status" value="1"/>
</dbReference>
<dbReference type="Pfam" id="PF00071">
    <property type="entry name" value="Ras"/>
    <property type="match status" value="1"/>
</dbReference>
<feature type="region of interest" description="Disordered" evidence="3">
    <location>
        <begin position="129"/>
        <end position="172"/>
    </location>
</feature>
<accession>A0AA39ZW92</accession>
<gene>
    <name evidence="4" type="ORF">B0H67DRAFT_557564</name>
</gene>
<keyword evidence="2" id="KW-0342">GTP-binding</keyword>
<keyword evidence="5" id="KW-1185">Reference proteome</keyword>
<dbReference type="SUPFAM" id="SSF52540">
    <property type="entry name" value="P-loop containing nucleoside triphosphate hydrolases"/>
    <property type="match status" value="1"/>
</dbReference>
<dbReference type="GO" id="GO:0005525">
    <property type="term" value="F:GTP binding"/>
    <property type="evidence" value="ECO:0007669"/>
    <property type="project" value="UniProtKB-KW"/>
</dbReference>
<dbReference type="SMART" id="SM00175">
    <property type="entry name" value="RAB"/>
    <property type="match status" value="1"/>
</dbReference>
<dbReference type="GO" id="GO:0003924">
    <property type="term" value="F:GTPase activity"/>
    <property type="evidence" value="ECO:0007669"/>
    <property type="project" value="InterPro"/>
</dbReference>
<organism evidence="4 5">
    <name type="scientific">Lasiosphaeris hirsuta</name>
    <dbReference type="NCBI Taxonomy" id="260670"/>
    <lineage>
        <taxon>Eukaryota</taxon>
        <taxon>Fungi</taxon>
        <taxon>Dikarya</taxon>
        <taxon>Ascomycota</taxon>
        <taxon>Pezizomycotina</taxon>
        <taxon>Sordariomycetes</taxon>
        <taxon>Sordariomycetidae</taxon>
        <taxon>Sordariales</taxon>
        <taxon>Lasiosphaeriaceae</taxon>
        <taxon>Lasiosphaeris</taxon>
    </lineage>
</organism>
<dbReference type="InterPro" id="IPR003578">
    <property type="entry name" value="Small_GTPase_Rho"/>
</dbReference>
<sequence>MSGTPKIPVKMAGGRSFPASARHRINRANSMPQFIIERSGTLYRPDACFPGNGDSFLQAQDRPQLTKPALDKLMAIFCREEEAAGRGTGQARREAMLPHSVLYGRLYLDHRKVDFEFVPNPRLFTWQSDLKSAGPPEDAEAERAHKAAVADQVAENNKVMEETEESEDSDSGRVIYLADKEEPTSNTNPFSKPSLKIRIGNTVRRTLSRLSTRKRSNSKTETMLVAESVIAPPREVFSRLSVRPSIIARVGSPAVAAPKRRLKFCLLGPAGCGKTTFVGRVLTGEVIKPLHTFAAPPVQGLLTADNKRPIEIELWDFPGTVSQEMAQQMMGNFFHAAIICYGIDDKASAETVNGVWKPMLDRALIECPLYVVGLKKDLRAEAPTPGGLAFSPVRKQVTEDLGLAIAQEARANGFAEVSATSGEGVADAWRAIVNGVVAMTREGERARARLIRRERAKSVAVDAGAVVVGTFARKKSADE</sequence>
<evidence type="ECO:0000256" key="2">
    <source>
        <dbReference type="ARBA" id="ARBA00023134"/>
    </source>
</evidence>
<evidence type="ECO:0000256" key="3">
    <source>
        <dbReference type="SAM" id="MobiDB-lite"/>
    </source>
</evidence>
<keyword evidence="1" id="KW-0547">Nucleotide-binding</keyword>
<keyword evidence="4" id="KW-0378">Hydrolase</keyword>
<dbReference type="InterPro" id="IPR001806">
    <property type="entry name" value="Small_GTPase"/>
</dbReference>
<dbReference type="InterPro" id="IPR027417">
    <property type="entry name" value="P-loop_NTPase"/>
</dbReference>
<dbReference type="Gene3D" id="3.40.50.300">
    <property type="entry name" value="P-loop containing nucleotide triphosphate hydrolases"/>
    <property type="match status" value="1"/>
</dbReference>
<evidence type="ECO:0000256" key="1">
    <source>
        <dbReference type="ARBA" id="ARBA00022741"/>
    </source>
</evidence>
<comment type="caution">
    <text evidence="4">The sequence shown here is derived from an EMBL/GenBank/DDBJ whole genome shotgun (WGS) entry which is preliminary data.</text>
</comment>
<dbReference type="PRINTS" id="PR00449">
    <property type="entry name" value="RASTRNSFRMNG"/>
</dbReference>
<proteinExistence type="predicted"/>
<dbReference type="PANTHER" id="PTHR24072">
    <property type="entry name" value="RHO FAMILY GTPASE"/>
    <property type="match status" value="1"/>
</dbReference>
<reference evidence="4" key="1">
    <citation type="submission" date="2023-06" db="EMBL/GenBank/DDBJ databases">
        <title>Genome-scale phylogeny and comparative genomics of the fungal order Sordariales.</title>
        <authorList>
            <consortium name="Lawrence Berkeley National Laboratory"/>
            <person name="Hensen N."/>
            <person name="Bonometti L."/>
            <person name="Westerberg I."/>
            <person name="Brannstrom I.O."/>
            <person name="Guillou S."/>
            <person name="Cros-Aarteil S."/>
            <person name="Calhoun S."/>
            <person name="Haridas S."/>
            <person name="Kuo A."/>
            <person name="Mondo S."/>
            <person name="Pangilinan J."/>
            <person name="Riley R."/>
            <person name="Labutti K."/>
            <person name="Andreopoulos B."/>
            <person name="Lipzen A."/>
            <person name="Chen C."/>
            <person name="Yanf M."/>
            <person name="Daum C."/>
            <person name="Ng V."/>
            <person name="Clum A."/>
            <person name="Steindorff A."/>
            <person name="Ohm R."/>
            <person name="Martin F."/>
            <person name="Silar P."/>
            <person name="Natvig D."/>
            <person name="Lalanne C."/>
            <person name="Gautier V."/>
            <person name="Ament-Velasquez S.L."/>
            <person name="Kruys A."/>
            <person name="Hutchinson M.I."/>
            <person name="Powell A.J."/>
            <person name="Barry K."/>
            <person name="Miller A.N."/>
            <person name="Grigoriev I.V."/>
            <person name="Debuchy R."/>
            <person name="Gladieux P."/>
            <person name="Thoren M.H."/>
            <person name="Johannesson H."/>
        </authorList>
    </citation>
    <scope>NUCLEOTIDE SEQUENCE</scope>
    <source>
        <strain evidence="4">SMH4607-1</strain>
    </source>
</reference>
<dbReference type="AlphaFoldDB" id="A0AA39ZW92"/>
<evidence type="ECO:0000313" key="4">
    <source>
        <dbReference type="EMBL" id="KAK0704836.1"/>
    </source>
</evidence>
<dbReference type="GO" id="GO:0007264">
    <property type="term" value="P:small GTPase-mediated signal transduction"/>
    <property type="evidence" value="ECO:0007669"/>
    <property type="project" value="InterPro"/>
</dbReference>
<dbReference type="EMBL" id="JAUKUA010000007">
    <property type="protein sequence ID" value="KAK0704836.1"/>
    <property type="molecule type" value="Genomic_DNA"/>
</dbReference>
<name>A0AA39ZW92_9PEZI</name>
<dbReference type="Proteomes" id="UP001172102">
    <property type="component" value="Unassembled WGS sequence"/>
</dbReference>
<protein>
    <submittedName>
        <fullName evidence="4">P-loop containing nucleoside triphosphate hydrolase protein</fullName>
    </submittedName>
</protein>